<dbReference type="GO" id="GO:0003725">
    <property type="term" value="F:double-stranded RNA binding"/>
    <property type="evidence" value="ECO:0007669"/>
    <property type="project" value="InterPro"/>
</dbReference>
<sequence length="159" mass="17783">LYGFGVDARNETAIKKLNSIKRRSSPISIIVENFEQLVTFTNLSKEKRKFIKENIGNKTTFILPTIKGSVHKSVMSGNNFIGFRIPENTIGPKLVSVIGYPITSSSVNRHGNKPMNNPKEIIDEFGDEVDIIINAGVLPTSSGSTIYMLRNNQFQIIRR</sequence>
<evidence type="ECO:0000256" key="3">
    <source>
        <dbReference type="ARBA" id="ARBA00012584"/>
    </source>
</evidence>
<dbReference type="Gene3D" id="3.90.870.10">
    <property type="entry name" value="DHBP synthase"/>
    <property type="match status" value="1"/>
</dbReference>
<gene>
    <name evidence="13" type="ORF">METZ01_LOCUS354116</name>
</gene>
<dbReference type="InterPro" id="IPR017945">
    <property type="entry name" value="DHBP_synth_RibB-like_a/b_dom"/>
</dbReference>
<evidence type="ECO:0000256" key="8">
    <source>
        <dbReference type="ARBA" id="ARBA00022741"/>
    </source>
</evidence>
<name>A0A382RVD9_9ZZZZ</name>
<keyword evidence="5" id="KW-0808">Transferase</keyword>
<dbReference type="GO" id="GO:0006450">
    <property type="term" value="P:regulation of translational fidelity"/>
    <property type="evidence" value="ECO:0007669"/>
    <property type="project" value="TreeGrafter"/>
</dbReference>
<dbReference type="EC" id="2.7.7.87" evidence="3"/>
<comment type="similarity">
    <text evidence="2">Belongs to the SUA5 family.</text>
</comment>
<evidence type="ECO:0000256" key="6">
    <source>
        <dbReference type="ARBA" id="ARBA00022694"/>
    </source>
</evidence>
<keyword evidence="9" id="KW-0067">ATP-binding</keyword>
<protein>
    <recommendedName>
        <fullName evidence="10">L-threonylcarbamoyladenylate synthase</fullName>
        <ecNumber evidence="3">2.7.7.87</ecNumber>
    </recommendedName>
    <alternativeName>
        <fullName evidence="10">L-threonylcarbamoyladenylate synthase</fullName>
    </alternativeName>
</protein>
<feature type="domain" description="YrdC-like" evidence="12">
    <location>
        <begin position="1"/>
        <end position="159"/>
    </location>
</feature>
<comment type="catalytic activity">
    <reaction evidence="11">
        <text>L-threonine + hydrogencarbonate + ATP = L-threonylcarbamoyladenylate + diphosphate + H2O</text>
        <dbReference type="Rhea" id="RHEA:36407"/>
        <dbReference type="ChEBI" id="CHEBI:15377"/>
        <dbReference type="ChEBI" id="CHEBI:17544"/>
        <dbReference type="ChEBI" id="CHEBI:30616"/>
        <dbReference type="ChEBI" id="CHEBI:33019"/>
        <dbReference type="ChEBI" id="CHEBI:57926"/>
        <dbReference type="ChEBI" id="CHEBI:73682"/>
        <dbReference type="EC" id="2.7.7.87"/>
    </reaction>
</comment>
<evidence type="ECO:0000256" key="7">
    <source>
        <dbReference type="ARBA" id="ARBA00022695"/>
    </source>
</evidence>
<dbReference type="PANTHER" id="PTHR17490:SF16">
    <property type="entry name" value="THREONYLCARBAMOYL-AMP SYNTHASE"/>
    <property type="match status" value="1"/>
</dbReference>
<dbReference type="Pfam" id="PF01300">
    <property type="entry name" value="Sua5_yciO_yrdC"/>
    <property type="match status" value="1"/>
</dbReference>
<dbReference type="GO" id="GO:0000049">
    <property type="term" value="F:tRNA binding"/>
    <property type="evidence" value="ECO:0007669"/>
    <property type="project" value="TreeGrafter"/>
</dbReference>
<evidence type="ECO:0000256" key="4">
    <source>
        <dbReference type="ARBA" id="ARBA00022490"/>
    </source>
</evidence>
<dbReference type="AlphaFoldDB" id="A0A382RVD9"/>
<keyword evidence="7" id="KW-0548">Nucleotidyltransferase</keyword>
<organism evidence="13">
    <name type="scientific">marine metagenome</name>
    <dbReference type="NCBI Taxonomy" id="408172"/>
    <lineage>
        <taxon>unclassified sequences</taxon>
        <taxon>metagenomes</taxon>
        <taxon>ecological metagenomes</taxon>
    </lineage>
</organism>
<evidence type="ECO:0000256" key="9">
    <source>
        <dbReference type="ARBA" id="ARBA00022840"/>
    </source>
</evidence>
<accession>A0A382RVD9</accession>
<evidence type="ECO:0000259" key="12">
    <source>
        <dbReference type="PROSITE" id="PS51163"/>
    </source>
</evidence>
<dbReference type="EMBL" id="UINC01124246">
    <property type="protein sequence ID" value="SVD01262.1"/>
    <property type="molecule type" value="Genomic_DNA"/>
</dbReference>
<dbReference type="GO" id="GO:0061710">
    <property type="term" value="F:L-threonylcarbamoyladenylate synthase"/>
    <property type="evidence" value="ECO:0007669"/>
    <property type="project" value="UniProtKB-EC"/>
</dbReference>
<dbReference type="PANTHER" id="PTHR17490">
    <property type="entry name" value="SUA5"/>
    <property type="match status" value="1"/>
</dbReference>
<keyword evidence="4" id="KW-0963">Cytoplasm</keyword>
<dbReference type="GO" id="GO:0005737">
    <property type="term" value="C:cytoplasm"/>
    <property type="evidence" value="ECO:0007669"/>
    <property type="project" value="UniProtKB-SubCell"/>
</dbReference>
<dbReference type="InterPro" id="IPR050156">
    <property type="entry name" value="TC-AMP_synthase_SUA5"/>
</dbReference>
<evidence type="ECO:0000256" key="1">
    <source>
        <dbReference type="ARBA" id="ARBA00004496"/>
    </source>
</evidence>
<evidence type="ECO:0000256" key="11">
    <source>
        <dbReference type="ARBA" id="ARBA00048366"/>
    </source>
</evidence>
<evidence type="ECO:0000313" key="13">
    <source>
        <dbReference type="EMBL" id="SVD01262.1"/>
    </source>
</evidence>
<reference evidence="13" key="1">
    <citation type="submission" date="2018-05" db="EMBL/GenBank/DDBJ databases">
        <authorList>
            <person name="Lanie J.A."/>
            <person name="Ng W.-L."/>
            <person name="Kazmierczak K.M."/>
            <person name="Andrzejewski T.M."/>
            <person name="Davidsen T.M."/>
            <person name="Wayne K.J."/>
            <person name="Tettelin H."/>
            <person name="Glass J.I."/>
            <person name="Rusch D."/>
            <person name="Podicherti R."/>
            <person name="Tsui H.-C.T."/>
            <person name="Winkler M.E."/>
        </authorList>
    </citation>
    <scope>NUCLEOTIDE SEQUENCE</scope>
</reference>
<keyword evidence="8" id="KW-0547">Nucleotide-binding</keyword>
<feature type="non-terminal residue" evidence="13">
    <location>
        <position position="1"/>
    </location>
</feature>
<keyword evidence="6" id="KW-0819">tRNA processing</keyword>
<proteinExistence type="inferred from homology"/>
<dbReference type="GO" id="GO:0008033">
    <property type="term" value="P:tRNA processing"/>
    <property type="evidence" value="ECO:0007669"/>
    <property type="project" value="UniProtKB-KW"/>
</dbReference>
<dbReference type="GO" id="GO:0005524">
    <property type="term" value="F:ATP binding"/>
    <property type="evidence" value="ECO:0007669"/>
    <property type="project" value="UniProtKB-KW"/>
</dbReference>
<evidence type="ECO:0000256" key="5">
    <source>
        <dbReference type="ARBA" id="ARBA00022679"/>
    </source>
</evidence>
<dbReference type="PROSITE" id="PS51163">
    <property type="entry name" value="YRDC"/>
    <property type="match status" value="1"/>
</dbReference>
<evidence type="ECO:0000256" key="2">
    <source>
        <dbReference type="ARBA" id="ARBA00007663"/>
    </source>
</evidence>
<dbReference type="SUPFAM" id="SSF55821">
    <property type="entry name" value="YrdC/RibB"/>
    <property type="match status" value="1"/>
</dbReference>
<evidence type="ECO:0000256" key="10">
    <source>
        <dbReference type="ARBA" id="ARBA00029774"/>
    </source>
</evidence>
<dbReference type="InterPro" id="IPR006070">
    <property type="entry name" value="Sua5-like_dom"/>
</dbReference>
<comment type="subcellular location">
    <subcellularLocation>
        <location evidence="1">Cytoplasm</location>
    </subcellularLocation>
</comment>